<organism evidence="1 2">
    <name type="scientific">Pyrobaculum aerophilum</name>
    <dbReference type="NCBI Taxonomy" id="13773"/>
    <lineage>
        <taxon>Archaea</taxon>
        <taxon>Thermoproteota</taxon>
        <taxon>Thermoprotei</taxon>
        <taxon>Thermoproteales</taxon>
        <taxon>Thermoproteaceae</taxon>
        <taxon>Pyrobaculum</taxon>
    </lineage>
</organism>
<gene>
    <name evidence="1" type="ORF">HA333_05680</name>
</gene>
<protein>
    <submittedName>
        <fullName evidence="1">Uncharacterized protein</fullName>
    </submittedName>
</protein>
<dbReference type="AlphaFoldDB" id="A0A832SYF5"/>
<dbReference type="RefSeq" id="WP_128867165.1">
    <property type="nucleotide sequence ID" value="NZ_DAIOPL010000030.1"/>
</dbReference>
<dbReference type="Proteomes" id="UP000651120">
    <property type="component" value="Unassembled WGS sequence"/>
</dbReference>
<dbReference type="GeneID" id="38937932"/>
<sequence length="65" mass="7475">MELECNFSVDGDKERGHLEHLKNYFQIELLLIPDVSEALLRKVFSRDVARAVFQLGLAQIDTWGV</sequence>
<accession>A0A832SYF5</accession>
<evidence type="ECO:0000313" key="1">
    <source>
        <dbReference type="EMBL" id="HII46937.1"/>
    </source>
</evidence>
<dbReference type="EMBL" id="DUJP01000024">
    <property type="protein sequence ID" value="HII46937.1"/>
    <property type="molecule type" value="Genomic_DNA"/>
</dbReference>
<comment type="caution">
    <text evidence="1">The sequence shown here is derived from an EMBL/GenBank/DDBJ whole genome shotgun (WGS) entry which is preliminary data.</text>
</comment>
<name>A0A832SYF5_9CREN</name>
<evidence type="ECO:0000313" key="2">
    <source>
        <dbReference type="Proteomes" id="UP000651120"/>
    </source>
</evidence>
<reference evidence="1" key="1">
    <citation type="journal article" date="2020" name="bioRxiv">
        <title>A rank-normalized archaeal taxonomy based on genome phylogeny resolves widespread incomplete and uneven classifications.</title>
        <authorList>
            <person name="Rinke C."/>
            <person name="Chuvochina M."/>
            <person name="Mussig A.J."/>
            <person name="Chaumeil P.-A."/>
            <person name="Waite D.W."/>
            <person name="Whitman W.B."/>
            <person name="Parks D.H."/>
            <person name="Hugenholtz P."/>
        </authorList>
    </citation>
    <scope>NUCLEOTIDE SEQUENCE</scope>
    <source>
        <strain evidence="1">UBA8839</strain>
    </source>
</reference>
<proteinExistence type="predicted"/>